<reference evidence="12 13" key="1">
    <citation type="submission" date="2019-09" db="EMBL/GenBank/DDBJ databases">
        <title>Bird 10,000 Genomes (B10K) Project - Family phase.</title>
        <authorList>
            <person name="Zhang G."/>
        </authorList>
    </citation>
    <scope>NUCLEOTIDE SEQUENCE [LARGE SCALE GENOMIC DNA]</scope>
    <source>
        <strain evidence="12">B10K-DU-002-25</strain>
        <tissue evidence="12">Muscle</tissue>
    </source>
</reference>
<comment type="caution">
    <text evidence="12">The sequence shown here is derived from an EMBL/GenBank/DDBJ whole genome shotgun (WGS) entry which is preliminary data.</text>
</comment>
<gene>
    <name evidence="12" type="primary">Jmjd4</name>
    <name evidence="12" type="ORF">SITEUR_R02723</name>
</gene>
<name>A0A7L1VNK3_SITEU</name>
<dbReference type="GO" id="GO:0046872">
    <property type="term" value="F:metal ion binding"/>
    <property type="evidence" value="ECO:0007669"/>
    <property type="project" value="UniProtKB-KW"/>
</dbReference>
<keyword evidence="3" id="KW-0560">Oxidoreductase</keyword>
<dbReference type="Proteomes" id="UP000583915">
    <property type="component" value="Unassembled WGS sequence"/>
</dbReference>
<dbReference type="PANTHER" id="PTHR12480:SF6">
    <property type="entry name" value="2-OXOGLUTARATE AND IRON-DEPENDENT OXYGENASE JMJD4"/>
    <property type="match status" value="1"/>
</dbReference>
<dbReference type="GO" id="GO:0045905">
    <property type="term" value="P:positive regulation of translational termination"/>
    <property type="evidence" value="ECO:0007669"/>
    <property type="project" value="TreeGrafter"/>
</dbReference>
<dbReference type="GO" id="GO:0140096">
    <property type="term" value="F:catalytic activity, acting on a protein"/>
    <property type="evidence" value="ECO:0007669"/>
    <property type="project" value="UniProtKB-ARBA"/>
</dbReference>
<evidence type="ECO:0000256" key="1">
    <source>
        <dbReference type="ARBA" id="ARBA00001954"/>
    </source>
</evidence>
<dbReference type="AlphaFoldDB" id="A0A7L1VNK3"/>
<keyword evidence="13" id="KW-1185">Reference proteome</keyword>
<evidence type="ECO:0000256" key="9">
    <source>
        <dbReference type="ARBA" id="ARBA00080747"/>
    </source>
</evidence>
<evidence type="ECO:0000256" key="3">
    <source>
        <dbReference type="ARBA" id="ARBA00023002"/>
    </source>
</evidence>
<dbReference type="SUPFAM" id="SSF51197">
    <property type="entry name" value="Clavaminate synthase-like"/>
    <property type="match status" value="1"/>
</dbReference>
<dbReference type="InterPro" id="IPR003347">
    <property type="entry name" value="JmjC_dom"/>
</dbReference>
<dbReference type="FunFam" id="2.60.120.650:FF:000030">
    <property type="entry name" value="JmjC domain-containing protein 4"/>
    <property type="match status" value="1"/>
</dbReference>
<dbReference type="InterPro" id="IPR041667">
    <property type="entry name" value="Cupin_8"/>
</dbReference>
<evidence type="ECO:0000256" key="6">
    <source>
        <dbReference type="ARBA" id="ARBA00047762"/>
    </source>
</evidence>
<dbReference type="InterPro" id="IPR050910">
    <property type="entry name" value="JMJD6_ArgDemeth/LysHydrox"/>
</dbReference>
<proteinExistence type="inferred from homology"/>
<dbReference type="GO" id="GO:0005737">
    <property type="term" value="C:cytoplasm"/>
    <property type="evidence" value="ECO:0007669"/>
    <property type="project" value="TreeGrafter"/>
</dbReference>
<keyword evidence="4" id="KW-0408">Iron</keyword>
<evidence type="ECO:0000256" key="4">
    <source>
        <dbReference type="ARBA" id="ARBA00023004"/>
    </source>
</evidence>
<dbReference type="PROSITE" id="PS51184">
    <property type="entry name" value="JMJC"/>
    <property type="match status" value="1"/>
</dbReference>
<organism evidence="12 13">
    <name type="scientific">Sitta europaea</name>
    <name type="common">Eurasian nuthatch</name>
    <dbReference type="NCBI Taxonomy" id="50251"/>
    <lineage>
        <taxon>Eukaryota</taxon>
        <taxon>Metazoa</taxon>
        <taxon>Chordata</taxon>
        <taxon>Craniata</taxon>
        <taxon>Vertebrata</taxon>
        <taxon>Euteleostomi</taxon>
        <taxon>Archelosauria</taxon>
        <taxon>Archosauria</taxon>
        <taxon>Dinosauria</taxon>
        <taxon>Saurischia</taxon>
        <taxon>Theropoda</taxon>
        <taxon>Coelurosauria</taxon>
        <taxon>Aves</taxon>
        <taxon>Neognathae</taxon>
        <taxon>Neoaves</taxon>
        <taxon>Telluraves</taxon>
        <taxon>Australaves</taxon>
        <taxon>Passeriformes</taxon>
        <taxon>Sittidae</taxon>
        <taxon>Sitta</taxon>
    </lineage>
</organism>
<dbReference type="EMBL" id="VXBS01009316">
    <property type="protein sequence ID" value="NXO86383.1"/>
    <property type="molecule type" value="Genomic_DNA"/>
</dbReference>
<evidence type="ECO:0000259" key="11">
    <source>
        <dbReference type="PROSITE" id="PS51184"/>
    </source>
</evidence>
<evidence type="ECO:0000256" key="2">
    <source>
        <dbReference type="ARBA" id="ARBA00022723"/>
    </source>
</evidence>
<accession>A0A7L1VNK3</accession>
<evidence type="ECO:0000313" key="12">
    <source>
        <dbReference type="EMBL" id="NXO86383.1"/>
    </source>
</evidence>
<comment type="cofactor">
    <cofactor evidence="1">
        <name>Fe(2+)</name>
        <dbReference type="ChEBI" id="CHEBI:29033"/>
    </cofactor>
</comment>
<dbReference type="Gene3D" id="2.60.120.650">
    <property type="entry name" value="Cupin"/>
    <property type="match status" value="1"/>
</dbReference>
<feature type="non-terminal residue" evidence="12">
    <location>
        <position position="425"/>
    </location>
</feature>
<evidence type="ECO:0000256" key="8">
    <source>
        <dbReference type="ARBA" id="ARBA00078704"/>
    </source>
</evidence>
<dbReference type="Pfam" id="PF13621">
    <property type="entry name" value="Cupin_8"/>
    <property type="match status" value="1"/>
</dbReference>
<sequence>MDRATFASSNAFFRDLGNSAPAAQPGGHVDFIDRADSFSYSQFFRDYLLPNRPCVFSAGFTEDWSSRRSWVGPGGKPDLEHLRQRFGDAVVPVANCDAKEYNSHPKQQLPFREFVEYWREYIGNGHRSPRGCLYLKDWHLTRAFPEQEFYTTPVYFSSDWLNEYWDAVGLDDFRFVYMGPKGSWTPFHADVFRSYSWSANVCGRKRWLLYPAGQQEFLRDRHGNLPFDVTAPALRDPGIYPRSSRSQPPLEIIQEAGEIVFVPSGWHHQVHNLDDTISINHNWVNGCNVAVMWSFLQDELAAVQREIRQWENPVEDWHLQCQLILKSCTGIDYKEFYNFLKVIAENRISILEKGLDEESSPQNNSRAAISTLGMLHAVFDLKRTVKVLSSLSANEDFRQLELSSLCPAPEALLQHLEAAIDTALL</sequence>
<dbReference type="GO" id="GO:0043565">
    <property type="term" value="F:sequence-specific DNA binding"/>
    <property type="evidence" value="ECO:0007669"/>
    <property type="project" value="TreeGrafter"/>
</dbReference>
<protein>
    <recommendedName>
        <fullName evidence="7">2-oxoglutarate and iron-dependent oxygenase JMJD4</fullName>
    </recommendedName>
    <alternativeName>
        <fullName evidence="8">JmjC domain-containing protein 4</fullName>
    </alternativeName>
    <alternativeName>
        <fullName evidence="10">Jumonji domain-containing protein 4</fullName>
    </alternativeName>
    <alternativeName>
        <fullName evidence="9">Lysyl-hydroxylase JMJD4</fullName>
    </alternativeName>
</protein>
<dbReference type="GO" id="GO:0005634">
    <property type="term" value="C:nucleus"/>
    <property type="evidence" value="ECO:0007669"/>
    <property type="project" value="TreeGrafter"/>
</dbReference>
<feature type="non-terminal residue" evidence="12">
    <location>
        <position position="1"/>
    </location>
</feature>
<evidence type="ECO:0000256" key="10">
    <source>
        <dbReference type="ARBA" id="ARBA00082904"/>
    </source>
</evidence>
<comment type="catalytic activity">
    <reaction evidence="6">
        <text>L-lysyl-[protein] + 2-oxoglutarate + O2 = 4-hydroxy-L-lysyl-[protein] + succinate + CO2</text>
        <dbReference type="Rhea" id="RHEA:57156"/>
        <dbReference type="Rhea" id="RHEA-COMP:9752"/>
        <dbReference type="Rhea" id="RHEA-COMP:15084"/>
        <dbReference type="ChEBI" id="CHEBI:15379"/>
        <dbReference type="ChEBI" id="CHEBI:16526"/>
        <dbReference type="ChEBI" id="CHEBI:16810"/>
        <dbReference type="ChEBI" id="CHEBI:29969"/>
        <dbReference type="ChEBI" id="CHEBI:30031"/>
        <dbReference type="ChEBI" id="CHEBI:141495"/>
    </reaction>
</comment>
<evidence type="ECO:0000256" key="7">
    <source>
        <dbReference type="ARBA" id="ARBA00067203"/>
    </source>
</evidence>
<feature type="domain" description="JmjC" evidence="11">
    <location>
        <begin position="141"/>
        <end position="300"/>
    </location>
</feature>
<keyword evidence="2" id="KW-0479">Metal-binding</keyword>
<comment type="similarity">
    <text evidence="5">Belongs to the JMJD6 family.</text>
</comment>
<evidence type="ECO:0000256" key="5">
    <source>
        <dbReference type="ARBA" id="ARBA00038068"/>
    </source>
</evidence>
<evidence type="ECO:0000313" key="13">
    <source>
        <dbReference type="Proteomes" id="UP000583915"/>
    </source>
</evidence>
<dbReference type="GO" id="GO:0016706">
    <property type="term" value="F:2-oxoglutarate-dependent dioxygenase activity"/>
    <property type="evidence" value="ECO:0007669"/>
    <property type="project" value="UniProtKB-ARBA"/>
</dbReference>
<dbReference type="SMART" id="SM00558">
    <property type="entry name" value="JmjC"/>
    <property type="match status" value="1"/>
</dbReference>
<dbReference type="PANTHER" id="PTHR12480">
    <property type="entry name" value="ARGININE DEMETHYLASE AND LYSYL-HYDROXYLASE JMJD"/>
    <property type="match status" value="1"/>
</dbReference>